<evidence type="ECO:0000256" key="1">
    <source>
        <dbReference type="SAM" id="Coils"/>
    </source>
</evidence>
<keyword evidence="4" id="KW-1185">Reference proteome</keyword>
<feature type="compositionally biased region" description="Basic and acidic residues" evidence="2">
    <location>
        <begin position="56"/>
        <end position="81"/>
    </location>
</feature>
<evidence type="ECO:0000313" key="3">
    <source>
        <dbReference type="EMBL" id="PIC16811.1"/>
    </source>
</evidence>
<evidence type="ECO:0000256" key="2">
    <source>
        <dbReference type="SAM" id="MobiDB-lite"/>
    </source>
</evidence>
<feature type="region of interest" description="Disordered" evidence="2">
    <location>
        <begin position="52"/>
        <end position="92"/>
    </location>
</feature>
<dbReference type="AlphaFoldDB" id="A0A2G5SPM0"/>
<sequence>MMKFMAMLHYILCIRKRRSRLQGYLDMIGFDEDEFNELCAWEEHQELFGIPARRARREEKRNNRMPQQDHDQERETRKDPDPPAPENGVLLQNDNKDLDEDLESPVLKWSKLCLWNVYTLVVLEELKQKAEKEEEEEQLEEDNNNEVYEQDLECEQGLDPLKPDHEDVLSSLHEKYDFETLSWRWAKQKELFEEQNLNFLIEMKAAGLKYKKRTGRYINSILDAYNEGFEYMEGVKSAEIYIHPRQLAPIIEELNALYECHWFIDQLRANMKANQWGRYFVSTNTDNIICY</sequence>
<dbReference type="OrthoDB" id="10345604at2759"/>
<dbReference type="EMBL" id="PDUG01000006">
    <property type="protein sequence ID" value="PIC16811.1"/>
    <property type="molecule type" value="Genomic_DNA"/>
</dbReference>
<feature type="coiled-coil region" evidence="1">
    <location>
        <begin position="120"/>
        <end position="150"/>
    </location>
</feature>
<name>A0A2G5SPM0_9PELO</name>
<comment type="caution">
    <text evidence="3">The sequence shown here is derived from an EMBL/GenBank/DDBJ whole genome shotgun (WGS) entry which is preliminary data.</text>
</comment>
<accession>A0A2G5SPM0</accession>
<dbReference type="Proteomes" id="UP000230233">
    <property type="component" value="Chromosome X"/>
</dbReference>
<evidence type="ECO:0000313" key="4">
    <source>
        <dbReference type="Proteomes" id="UP000230233"/>
    </source>
</evidence>
<protein>
    <submittedName>
        <fullName evidence="3">Uncharacterized protein</fullName>
    </submittedName>
</protein>
<proteinExistence type="predicted"/>
<keyword evidence="1" id="KW-0175">Coiled coil</keyword>
<organism evidence="3 4">
    <name type="scientific">Caenorhabditis nigoni</name>
    <dbReference type="NCBI Taxonomy" id="1611254"/>
    <lineage>
        <taxon>Eukaryota</taxon>
        <taxon>Metazoa</taxon>
        <taxon>Ecdysozoa</taxon>
        <taxon>Nematoda</taxon>
        <taxon>Chromadorea</taxon>
        <taxon>Rhabditida</taxon>
        <taxon>Rhabditina</taxon>
        <taxon>Rhabditomorpha</taxon>
        <taxon>Rhabditoidea</taxon>
        <taxon>Rhabditidae</taxon>
        <taxon>Peloderinae</taxon>
        <taxon>Caenorhabditis</taxon>
    </lineage>
</organism>
<reference evidence="4" key="1">
    <citation type="submission" date="2017-10" db="EMBL/GenBank/DDBJ databases">
        <title>Rapid genome shrinkage in a self-fertile nematode reveals novel sperm competition proteins.</title>
        <authorList>
            <person name="Yin D."/>
            <person name="Schwarz E.M."/>
            <person name="Thomas C.G."/>
            <person name="Felde R.L."/>
            <person name="Korf I.F."/>
            <person name="Cutter A.D."/>
            <person name="Schartner C.M."/>
            <person name="Ralston E.J."/>
            <person name="Meyer B.J."/>
            <person name="Haag E.S."/>
        </authorList>
    </citation>
    <scope>NUCLEOTIDE SEQUENCE [LARGE SCALE GENOMIC DNA]</scope>
    <source>
        <strain evidence="4">JU1422</strain>
    </source>
</reference>
<gene>
    <name evidence="3" type="primary">Cnig_chr_X.g23278</name>
    <name evidence="3" type="ORF">B9Z55_023278</name>
</gene>